<accession>A0A915IPH4</accession>
<evidence type="ECO:0000313" key="2">
    <source>
        <dbReference type="WBParaSite" id="nRc.2.0.1.t15887-RA"/>
    </source>
</evidence>
<dbReference type="WBParaSite" id="nRc.2.0.1.t15887-RA">
    <property type="protein sequence ID" value="nRc.2.0.1.t15887-RA"/>
    <property type="gene ID" value="nRc.2.0.1.g15887"/>
</dbReference>
<reference evidence="2" key="1">
    <citation type="submission" date="2022-11" db="UniProtKB">
        <authorList>
            <consortium name="WormBaseParasite"/>
        </authorList>
    </citation>
    <scope>IDENTIFICATION</scope>
</reference>
<proteinExistence type="predicted"/>
<name>A0A915IPH4_ROMCU</name>
<keyword evidence="1" id="KW-1185">Reference proteome</keyword>
<sequence length="92" mass="11240">MLANKLNKNDWHWTIYDCNKIRHCLPYQELKLAVNIFVDAWEKMWTYSSTNLIDNVKQIITLMTKNVSFCHPYYKRPPKLYTIIFQQQRSKR</sequence>
<dbReference type="AlphaFoldDB" id="A0A915IPH4"/>
<organism evidence="1 2">
    <name type="scientific">Romanomermis culicivorax</name>
    <name type="common">Nematode worm</name>
    <dbReference type="NCBI Taxonomy" id="13658"/>
    <lineage>
        <taxon>Eukaryota</taxon>
        <taxon>Metazoa</taxon>
        <taxon>Ecdysozoa</taxon>
        <taxon>Nematoda</taxon>
        <taxon>Enoplea</taxon>
        <taxon>Dorylaimia</taxon>
        <taxon>Mermithida</taxon>
        <taxon>Mermithoidea</taxon>
        <taxon>Mermithidae</taxon>
        <taxon>Romanomermis</taxon>
    </lineage>
</organism>
<evidence type="ECO:0000313" key="1">
    <source>
        <dbReference type="Proteomes" id="UP000887565"/>
    </source>
</evidence>
<dbReference type="Proteomes" id="UP000887565">
    <property type="component" value="Unplaced"/>
</dbReference>
<protein>
    <submittedName>
        <fullName evidence="2">Uncharacterized protein</fullName>
    </submittedName>
</protein>